<evidence type="ECO:0000259" key="8">
    <source>
        <dbReference type="Pfam" id="PF12537"/>
    </source>
</evidence>
<feature type="transmembrane region" description="Helical" evidence="6">
    <location>
        <begin position="95"/>
        <end position="118"/>
    </location>
</feature>
<dbReference type="Proteomes" id="UP001213000">
    <property type="component" value="Unassembled WGS sequence"/>
</dbReference>
<dbReference type="Pfam" id="PF12537">
    <property type="entry name" value="GPHR_N"/>
    <property type="match status" value="1"/>
</dbReference>
<feature type="transmembrane region" description="Helical" evidence="6">
    <location>
        <begin position="61"/>
        <end position="83"/>
    </location>
</feature>
<dbReference type="InterPro" id="IPR022535">
    <property type="entry name" value="Golgi_pH-regulator_cons_dom"/>
</dbReference>
<reference evidence="9" key="1">
    <citation type="submission" date="2022-07" db="EMBL/GenBank/DDBJ databases">
        <title>Genome Sequence of Leucocoprinus birnbaumii.</title>
        <authorList>
            <person name="Buettner E."/>
        </authorList>
    </citation>
    <scope>NUCLEOTIDE SEQUENCE</scope>
    <source>
        <strain evidence="9">VT141</strain>
    </source>
</reference>
<keyword evidence="10" id="KW-1185">Reference proteome</keyword>
<keyword evidence="3 6" id="KW-1133">Transmembrane helix</keyword>
<keyword evidence="4 6" id="KW-0472">Membrane</keyword>
<feature type="domain" description="Abscisic acid G-protein coupled receptor-like" evidence="7">
    <location>
        <begin position="294"/>
        <end position="412"/>
    </location>
</feature>
<feature type="compositionally biased region" description="Low complexity" evidence="5">
    <location>
        <begin position="235"/>
        <end position="249"/>
    </location>
</feature>
<feature type="region of interest" description="Disordered" evidence="5">
    <location>
        <begin position="228"/>
        <end position="249"/>
    </location>
</feature>
<feature type="domain" description="Abscisic acid G-protein coupled receptor-like" evidence="7">
    <location>
        <begin position="414"/>
        <end position="487"/>
    </location>
</feature>
<dbReference type="Pfam" id="PF12430">
    <property type="entry name" value="ABA_GPCR"/>
    <property type="match status" value="2"/>
</dbReference>
<evidence type="ECO:0000256" key="3">
    <source>
        <dbReference type="ARBA" id="ARBA00022989"/>
    </source>
</evidence>
<keyword evidence="2 6" id="KW-0812">Transmembrane</keyword>
<dbReference type="AlphaFoldDB" id="A0AAD5VKF2"/>
<evidence type="ECO:0000256" key="6">
    <source>
        <dbReference type="SAM" id="Phobius"/>
    </source>
</evidence>
<feature type="transmembrane region" description="Helical" evidence="6">
    <location>
        <begin position="6"/>
        <end position="25"/>
    </location>
</feature>
<feature type="domain" description="Golgi pH regulator conserved" evidence="8">
    <location>
        <begin position="159"/>
        <end position="228"/>
    </location>
</feature>
<proteinExistence type="predicted"/>
<dbReference type="PANTHER" id="PTHR15948:SF0">
    <property type="entry name" value="GOLGI PH REGULATOR A-RELATED"/>
    <property type="match status" value="1"/>
</dbReference>
<feature type="transmembrane region" description="Helical" evidence="6">
    <location>
        <begin position="130"/>
        <end position="148"/>
    </location>
</feature>
<evidence type="ECO:0000256" key="1">
    <source>
        <dbReference type="ARBA" id="ARBA00004141"/>
    </source>
</evidence>
<protein>
    <recommendedName>
        <fullName evidence="11">Abscisic acid G-protein coupled receptor-domain-containing protein</fullName>
    </recommendedName>
</protein>
<evidence type="ECO:0000313" key="10">
    <source>
        <dbReference type="Proteomes" id="UP001213000"/>
    </source>
</evidence>
<dbReference type="InterPro" id="IPR015672">
    <property type="entry name" value="GPHR/GTG"/>
</dbReference>
<comment type="caution">
    <text evidence="9">The sequence shown here is derived from an EMBL/GenBank/DDBJ whole genome shotgun (WGS) entry which is preliminary data.</text>
</comment>
<evidence type="ECO:0000256" key="2">
    <source>
        <dbReference type="ARBA" id="ARBA00022692"/>
    </source>
</evidence>
<evidence type="ECO:0000256" key="4">
    <source>
        <dbReference type="ARBA" id="ARBA00023136"/>
    </source>
</evidence>
<sequence length="493" mass="54270">MSFILVLARPVLLAACLYLLPHAILEQNVDSTNGVLPTPTSATMNKGVVRRDWRPMLSRTIFAWTFTESSMLFILLICQATSTFNALQRAANFQFSLYALLLIHVILIPQSIALLVLSPTPANLLRSPRSILSSFIPVILSLILLSYIPSFTTETYPTFLSRTLSRLIVLGTTILGLLSGFGAVTRAWEFLPSSTKKEYDVVPTEDEIRSTETSLQSVQTDLQRKQLELSRRAESSSSPTSATGGTATSWMKRMGDTLRGGDDLTLEIKGLQTLHSTLSLTLQSQRAKLASSKHAKTLQGRFTALLGRLFACYCVFRTFTAAYNTIFFRSSPRSQSQTTYPDIVTSVLVWLLVPPSTSPVDKNGANEQTPVRAIYGFELTPESISSLTRHISLLLVGMIVLSSIGLVMRGVNRGIYLLSTLVQLRSSFPPPFSSIPDISDDDIATASTDVPINLFSLIPPWELFNSLFDLMFLVAAVVTAGVRWSVDRLGMVE</sequence>
<organism evidence="9 10">
    <name type="scientific">Leucocoprinus birnbaumii</name>
    <dbReference type="NCBI Taxonomy" id="56174"/>
    <lineage>
        <taxon>Eukaryota</taxon>
        <taxon>Fungi</taxon>
        <taxon>Dikarya</taxon>
        <taxon>Basidiomycota</taxon>
        <taxon>Agaricomycotina</taxon>
        <taxon>Agaricomycetes</taxon>
        <taxon>Agaricomycetidae</taxon>
        <taxon>Agaricales</taxon>
        <taxon>Agaricineae</taxon>
        <taxon>Agaricaceae</taxon>
        <taxon>Leucocoprinus</taxon>
    </lineage>
</organism>
<evidence type="ECO:0000256" key="5">
    <source>
        <dbReference type="SAM" id="MobiDB-lite"/>
    </source>
</evidence>
<accession>A0AAD5VKF2</accession>
<dbReference type="EMBL" id="JANIEX010001342">
    <property type="protein sequence ID" value="KAJ3559047.1"/>
    <property type="molecule type" value="Genomic_DNA"/>
</dbReference>
<dbReference type="PANTHER" id="PTHR15948">
    <property type="entry name" value="G-PROTEIN COUPLED RECEPTOR 89-RELATED"/>
    <property type="match status" value="1"/>
</dbReference>
<feature type="transmembrane region" description="Helical" evidence="6">
    <location>
        <begin position="168"/>
        <end position="188"/>
    </location>
</feature>
<dbReference type="GO" id="GO:0016020">
    <property type="term" value="C:membrane"/>
    <property type="evidence" value="ECO:0007669"/>
    <property type="project" value="UniProtKB-SubCell"/>
</dbReference>
<name>A0AAD5VKF2_9AGAR</name>
<comment type="subcellular location">
    <subcellularLocation>
        <location evidence="1">Membrane</location>
        <topology evidence="1">Multi-pass membrane protein</topology>
    </subcellularLocation>
</comment>
<evidence type="ECO:0000259" key="7">
    <source>
        <dbReference type="Pfam" id="PF12430"/>
    </source>
</evidence>
<gene>
    <name evidence="9" type="ORF">NP233_g11360</name>
</gene>
<evidence type="ECO:0008006" key="11">
    <source>
        <dbReference type="Google" id="ProtNLM"/>
    </source>
</evidence>
<evidence type="ECO:0000313" key="9">
    <source>
        <dbReference type="EMBL" id="KAJ3559047.1"/>
    </source>
</evidence>
<dbReference type="InterPro" id="IPR025969">
    <property type="entry name" value="ABA_GPCR_dom"/>
</dbReference>